<dbReference type="EMBL" id="JH668310">
    <property type="protein sequence ID" value="KAG6444300.1"/>
    <property type="molecule type" value="Genomic_DNA"/>
</dbReference>
<feature type="domain" description="BHLH" evidence="7">
    <location>
        <begin position="575"/>
        <end position="628"/>
    </location>
</feature>
<evidence type="ECO:0000256" key="6">
    <source>
        <dbReference type="SAM" id="MobiDB-lite"/>
    </source>
</evidence>
<feature type="compositionally biased region" description="Polar residues" evidence="6">
    <location>
        <begin position="309"/>
        <end position="325"/>
    </location>
</feature>
<comment type="subcellular location">
    <subcellularLocation>
        <location evidence="1">Nucleus</location>
    </subcellularLocation>
</comment>
<dbReference type="GO" id="GO:0005634">
    <property type="term" value="C:nucleus"/>
    <property type="evidence" value="ECO:0007669"/>
    <property type="project" value="UniProtKB-SubCell"/>
</dbReference>
<feature type="compositionally biased region" description="Basic and acidic residues" evidence="6">
    <location>
        <begin position="427"/>
        <end position="439"/>
    </location>
</feature>
<dbReference type="CDD" id="cd11467">
    <property type="entry name" value="bHLH_E-protein_Da_like"/>
    <property type="match status" value="1"/>
</dbReference>
<dbReference type="PROSITE" id="PS50888">
    <property type="entry name" value="BHLH"/>
    <property type="match status" value="1"/>
</dbReference>
<dbReference type="PANTHER" id="PTHR11793">
    <property type="entry name" value="BASIC HELIX-LOOP-HELIX TRANSCRIPTION FACTOR"/>
    <property type="match status" value="1"/>
</dbReference>
<feature type="region of interest" description="Disordered" evidence="6">
    <location>
        <begin position="234"/>
        <end position="347"/>
    </location>
</feature>
<keyword evidence="5" id="KW-0539">Nucleus</keyword>
<dbReference type="SMART" id="SM00353">
    <property type="entry name" value="HLH"/>
    <property type="match status" value="1"/>
</dbReference>
<dbReference type="AlphaFoldDB" id="A0A921YR64"/>
<keyword evidence="2" id="KW-0805">Transcription regulation</keyword>
<gene>
    <name evidence="8" type="ORF">O3G_MSEX003305</name>
</gene>
<keyword evidence="3" id="KW-0238">DNA-binding</keyword>
<dbReference type="GO" id="GO:0000785">
    <property type="term" value="C:chromatin"/>
    <property type="evidence" value="ECO:0007669"/>
    <property type="project" value="TreeGrafter"/>
</dbReference>
<dbReference type="Pfam" id="PF00010">
    <property type="entry name" value="HLH"/>
    <property type="match status" value="1"/>
</dbReference>
<accession>A0A921YR64</accession>
<feature type="region of interest" description="Disordered" evidence="6">
    <location>
        <begin position="137"/>
        <end position="170"/>
    </location>
</feature>
<feature type="region of interest" description="Disordered" evidence="6">
    <location>
        <begin position="684"/>
        <end position="748"/>
    </location>
</feature>
<dbReference type="PANTHER" id="PTHR11793:SF13">
    <property type="entry name" value="PROTEIN DAUGHTERLESS"/>
    <property type="match status" value="1"/>
</dbReference>
<keyword evidence="4" id="KW-0804">Transcription</keyword>
<proteinExistence type="predicted"/>
<evidence type="ECO:0000256" key="1">
    <source>
        <dbReference type="ARBA" id="ARBA00004123"/>
    </source>
</evidence>
<evidence type="ECO:0000256" key="2">
    <source>
        <dbReference type="ARBA" id="ARBA00023015"/>
    </source>
</evidence>
<evidence type="ECO:0000256" key="4">
    <source>
        <dbReference type="ARBA" id="ARBA00023163"/>
    </source>
</evidence>
<evidence type="ECO:0000313" key="9">
    <source>
        <dbReference type="Proteomes" id="UP000791440"/>
    </source>
</evidence>
<dbReference type="InterPro" id="IPR051098">
    <property type="entry name" value="NeuroDiff_E-box_TFs"/>
</dbReference>
<sequence length="748" mass="80663">MAVRHDVTNMDTTFLTADPPPITGLEYQPKTDLASEYFNTFNQICENYRSETDNNLRQTSDSLRLSSEILDGVRSEFISTDFTKVYKDDFGPSEADKVFLSAKDEQIFQFGQPDASALLRHRARRRYNEEHGIPVPAVTSQESGYGSDEFGHDSPSRYASPKGAGAGASYQEPYYTGGEWAAGYYQPPPPYQHDPYATSPGIAGGAVGGAVGGSVGVVGEAAGGGAELPLPPMSSFRAAAPHHSPNDPMLVTKPPLQPMYGGGASTPTVVGAEGSVSSYSSPSTPVHSPPPLHAPTRLYSHKHDHLHHANQQSSWAGTGVSSPPSAATPHGLAPAPPTALPNGHHQHVAVFPPPVMGAPAEQRHLDEAMVFLREHSDVVGARMEERLDDAINVLRNHAEAPDLYPHELHHQSPAVSRLGVGGALPHLHSEPPVKMERHVLPNTKKRKEPPDSGLDSKPSSSGSADALALPKQPLSKRSRRYCSSADEDDVDPDTKAARERERRQANNVRERSVAGGRGLAGWWQTTTDRYRAGALRLTYRLSSNCPGFYLDTSCSSADEGDDEADPQAKALREKERRQANNARERIRIRDINEALKELGRMCMTHLKSDKPQTKLGILNMAVEVIMTLEQQVRERNLNPKAACLKRREEEKAEEAPKLLAAPLHHYQPMQVSTRHHYHEVAVEHNEPCSGGHGSTPGPAADGPAAAIATPGAPRAAARAALALAPPRPAPRAAASCPHIPPTSPASPT</sequence>
<dbReference type="FunFam" id="4.10.280.10:FF:000001">
    <property type="entry name" value="Putative transcription factor 12"/>
    <property type="match status" value="1"/>
</dbReference>
<dbReference type="InterPro" id="IPR011598">
    <property type="entry name" value="bHLH_dom"/>
</dbReference>
<dbReference type="Proteomes" id="UP000791440">
    <property type="component" value="Unassembled WGS sequence"/>
</dbReference>
<feature type="compositionally biased region" description="Basic and acidic residues" evidence="6">
    <location>
        <begin position="492"/>
        <end position="512"/>
    </location>
</feature>
<dbReference type="EMBL" id="JH668310">
    <property type="protein sequence ID" value="KAG6444301.1"/>
    <property type="molecule type" value="Genomic_DNA"/>
</dbReference>
<organism evidence="8 9">
    <name type="scientific">Manduca sexta</name>
    <name type="common">Tobacco hawkmoth</name>
    <name type="synonym">Tobacco hornworm</name>
    <dbReference type="NCBI Taxonomy" id="7130"/>
    <lineage>
        <taxon>Eukaryota</taxon>
        <taxon>Metazoa</taxon>
        <taxon>Ecdysozoa</taxon>
        <taxon>Arthropoda</taxon>
        <taxon>Hexapoda</taxon>
        <taxon>Insecta</taxon>
        <taxon>Pterygota</taxon>
        <taxon>Neoptera</taxon>
        <taxon>Endopterygota</taxon>
        <taxon>Lepidoptera</taxon>
        <taxon>Glossata</taxon>
        <taxon>Ditrysia</taxon>
        <taxon>Bombycoidea</taxon>
        <taxon>Sphingidae</taxon>
        <taxon>Sphinginae</taxon>
        <taxon>Sphingini</taxon>
        <taxon>Manduca</taxon>
    </lineage>
</organism>
<keyword evidence="9" id="KW-1185">Reference proteome</keyword>
<feature type="compositionally biased region" description="Basic residues" evidence="6">
    <location>
        <begin position="299"/>
        <end position="308"/>
    </location>
</feature>
<dbReference type="GO" id="GO:0000981">
    <property type="term" value="F:DNA-binding transcription factor activity, RNA polymerase II-specific"/>
    <property type="evidence" value="ECO:0007669"/>
    <property type="project" value="TreeGrafter"/>
</dbReference>
<reference evidence="8" key="2">
    <citation type="submission" date="2020-12" db="EMBL/GenBank/DDBJ databases">
        <authorList>
            <person name="Kanost M."/>
        </authorList>
    </citation>
    <scope>NUCLEOTIDE SEQUENCE</scope>
</reference>
<feature type="region of interest" description="Disordered" evidence="6">
    <location>
        <begin position="417"/>
        <end position="516"/>
    </location>
</feature>
<evidence type="ECO:0000256" key="3">
    <source>
        <dbReference type="ARBA" id="ARBA00023125"/>
    </source>
</evidence>
<feature type="compositionally biased region" description="Low complexity" evidence="6">
    <location>
        <begin position="451"/>
        <end position="467"/>
    </location>
</feature>
<reference evidence="8" key="1">
    <citation type="journal article" date="2016" name="Insect Biochem. Mol. Biol.">
        <title>Multifaceted biological insights from a draft genome sequence of the tobacco hornworm moth, Manduca sexta.</title>
        <authorList>
            <person name="Kanost M.R."/>
            <person name="Arrese E.L."/>
            <person name="Cao X."/>
            <person name="Chen Y.R."/>
            <person name="Chellapilla S."/>
            <person name="Goldsmith M.R."/>
            <person name="Grosse-Wilde E."/>
            <person name="Heckel D.G."/>
            <person name="Herndon N."/>
            <person name="Jiang H."/>
            <person name="Papanicolaou A."/>
            <person name="Qu J."/>
            <person name="Soulages J.L."/>
            <person name="Vogel H."/>
            <person name="Walters J."/>
            <person name="Waterhouse R.M."/>
            <person name="Ahn S.J."/>
            <person name="Almeida F.C."/>
            <person name="An C."/>
            <person name="Aqrawi P."/>
            <person name="Bretschneider A."/>
            <person name="Bryant W.B."/>
            <person name="Bucks S."/>
            <person name="Chao H."/>
            <person name="Chevignon G."/>
            <person name="Christen J.M."/>
            <person name="Clarke D.F."/>
            <person name="Dittmer N.T."/>
            <person name="Ferguson L.C.F."/>
            <person name="Garavelou S."/>
            <person name="Gordon K.H.J."/>
            <person name="Gunaratna R.T."/>
            <person name="Han Y."/>
            <person name="Hauser F."/>
            <person name="He Y."/>
            <person name="Heidel-Fischer H."/>
            <person name="Hirsh A."/>
            <person name="Hu Y."/>
            <person name="Jiang H."/>
            <person name="Kalra D."/>
            <person name="Klinner C."/>
            <person name="Konig C."/>
            <person name="Kovar C."/>
            <person name="Kroll A.R."/>
            <person name="Kuwar S.S."/>
            <person name="Lee S.L."/>
            <person name="Lehman R."/>
            <person name="Li K."/>
            <person name="Li Z."/>
            <person name="Liang H."/>
            <person name="Lovelace S."/>
            <person name="Lu Z."/>
            <person name="Mansfield J.H."/>
            <person name="McCulloch K.J."/>
            <person name="Mathew T."/>
            <person name="Morton B."/>
            <person name="Muzny D.M."/>
            <person name="Neunemann D."/>
            <person name="Ongeri F."/>
            <person name="Pauchet Y."/>
            <person name="Pu L.L."/>
            <person name="Pyrousis I."/>
            <person name="Rao X.J."/>
            <person name="Redding A."/>
            <person name="Roesel C."/>
            <person name="Sanchez-Gracia A."/>
            <person name="Schaack S."/>
            <person name="Shukla A."/>
            <person name="Tetreau G."/>
            <person name="Wang Y."/>
            <person name="Xiong G.H."/>
            <person name="Traut W."/>
            <person name="Walsh T.K."/>
            <person name="Worley K.C."/>
            <person name="Wu D."/>
            <person name="Wu W."/>
            <person name="Wu Y.Q."/>
            <person name="Zhang X."/>
            <person name="Zou Z."/>
            <person name="Zucker H."/>
            <person name="Briscoe A.D."/>
            <person name="Burmester T."/>
            <person name="Clem R.J."/>
            <person name="Feyereisen R."/>
            <person name="Grimmelikhuijzen C.J.P."/>
            <person name="Hamodrakas S.J."/>
            <person name="Hansson B.S."/>
            <person name="Huguet E."/>
            <person name="Jermiin L.S."/>
            <person name="Lan Q."/>
            <person name="Lehman H.K."/>
            <person name="Lorenzen M."/>
            <person name="Merzendorfer H."/>
            <person name="Michalopoulos I."/>
            <person name="Morton D.B."/>
            <person name="Muthukrishnan S."/>
            <person name="Oakeshott J.G."/>
            <person name="Palmer W."/>
            <person name="Park Y."/>
            <person name="Passarelli A.L."/>
            <person name="Rozas J."/>
            <person name="Schwartz L.M."/>
            <person name="Smith W."/>
            <person name="Southgate A."/>
            <person name="Vilcinskas A."/>
            <person name="Vogt R."/>
            <person name="Wang P."/>
            <person name="Werren J."/>
            <person name="Yu X.Q."/>
            <person name="Zhou J.J."/>
            <person name="Brown S.J."/>
            <person name="Scherer S.E."/>
            <person name="Richards S."/>
            <person name="Blissard G.W."/>
        </authorList>
    </citation>
    <scope>NUCLEOTIDE SEQUENCE</scope>
</reference>
<dbReference type="GO" id="GO:0000978">
    <property type="term" value="F:RNA polymerase II cis-regulatory region sequence-specific DNA binding"/>
    <property type="evidence" value="ECO:0007669"/>
    <property type="project" value="TreeGrafter"/>
</dbReference>
<dbReference type="GO" id="GO:0046983">
    <property type="term" value="F:protein dimerization activity"/>
    <property type="evidence" value="ECO:0007669"/>
    <property type="project" value="InterPro"/>
</dbReference>
<feature type="compositionally biased region" description="Pro residues" evidence="6">
    <location>
        <begin position="738"/>
        <end position="748"/>
    </location>
</feature>
<comment type="caution">
    <text evidence="8">The sequence shown here is derived from an EMBL/GenBank/DDBJ whole genome shotgun (WGS) entry which is preliminary data.</text>
</comment>
<evidence type="ECO:0000256" key="5">
    <source>
        <dbReference type="ARBA" id="ARBA00023242"/>
    </source>
</evidence>
<protein>
    <recommendedName>
        <fullName evidence="7">BHLH domain-containing protein</fullName>
    </recommendedName>
</protein>
<evidence type="ECO:0000313" key="8">
    <source>
        <dbReference type="EMBL" id="KAG6444301.1"/>
    </source>
</evidence>
<evidence type="ECO:0000259" key="7">
    <source>
        <dbReference type="PROSITE" id="PS50888"/>
    </source>
</evidence>
<dbReference type="GO" id="GO:0005667">
    <property type="term" value="C:transcription regulator complex"/>
    <property type="evidence" value="ECO:0007669"/>
    <property type="project" value="TreeGrafter"/>
</dbReference>
<feature type="compositionally biased region" description="Low complexity" evidence="6">
    <location>
        <begin position="696"/>
        <end position="734"/>
    </location>
</feature>
<name>A0A921YR64_MANSE</name>
<feature type="compositionally biased region" description="Low complexity" evidence="6">
    <location>
        <begin position="275"/>
        <end position="286"/>
    </location>
</feature>